<dbReference type="GO" id="GO:0005634">
    <property type="term" value="C:nucleus"/>
    <property type="evidence" value="ECO:0007669"/>
    <property type="project" value="UniProtKB-SubCell"/>
</dbReference>
<comment type="cofactor">
    <cofactor evidence="1">
        <name>a divalent metal cation</name>
        <dbReference type="ChEBI" id="CHEBI:60240"/>
    </cofactor>
</comment>
<evidence type="ECO:0000256" key="7">
    <source>
        <dbReference type="ARBA" id="ARBA00023242"/>
    </source>
</evidence>
<keyword evidence="4" id="KW-0540">Nuclease</keyword>
<dbReference type="PANTHER" id="PTHR22930:SF289">
    <property type="entry name" value="DDE TNP4 DOMAIN-CONTAINING PROTEIN-RELATED"/>
    <property type="match status" value="1"/>
</dbReference>
<dbReference type="GO" id="GO:0004518">
    <property type="term" value="F:nuclease activity"/>
    <property type="evidence" value="ECO:0007669"/>
    <property type="project" value="UniProtKB-KW"/>
</dbReference>
<organism evidence="9">
    <name type="scientific">Anopheles funestus</name>
    <name type="common">African malaria mosquito</name>
    <dbReference type="NCBI Taxonomy" id="62324"/>
    <lineage>
        <taxon>Eukaryota</taxon>
        <taxon>Metazoa</taxon>
        <taxon>Ecdysozoa</taxon>
        <taxon>Arthropoda</taxon>
        <taxon>Hexapoda</taxon>
        <taxon>Insecta</taxon>
        <taxon>Pterygota</taxon>
        <taxon>Neoptera</taxon>
        <taxon>Endopterygota</taxon>
        <taxon>Diptera</taxon>
        <taxon>Nematocera</taxon>
        <taxon>Culicoidea</taxon>
        <taxon>Culicidae</taxon>
        <taxon>Anophelinae</taxon>
        <taxon>Anopheles</taxon>
    </lineage>
</organism>
<comment type="subcellular location">
    <subcellularLocation>
        <location evidence="2">Nucleus</location>
    </subcellularLocation>
</comment>
<dbReference type="AlphaFoldDB" id="A0A182S0A6"/>
<comment type="similarity">
    <text evidence="3">Belongs to the HARBI1 family.</text>
</comment>
<keyword evidence="6" id="KW-0378">Hydrolase</keyword>
<proteinExistence type="inferred from homology"/>
<reference evidence="9" key="1">
    <citation type="submission" date="2020-05" db="UniProtKB">
        <authorList>
            <consortium name="EnsemblMetazoa"/>
        </authorList>
    </citation>
    <scope>IDENTIFICATION</scope>
    <source>
        <strain evidence="9">FUMOZ</strain>
    </source>
</reference>
<evidence type="ECO:0000259" key="8">
    <source>
        <dbReference type="Pfam" id="PF13359"/>
    </source>
</evidence>
<keyword evidence="7" id="KW-0539">Nucleus</keyword>
<dbReference type="InterPro" id="IPR027806">
    <property type="entry name" value="HARBI1_dom"/>
</dbReference>
<protein>
    <submittedName>
        <fullName evidence="9">DDE Tnp4 domain-containing protein</fullName>
    </submittedName>
</protein>
<dbReference type="PANTHER" id="PTHR22930">
    <property type="match status" value="1"/>
</dbReference>
<sequence>MAQSTFSRILTTVLNSMERKLCPKYIKLDMSNADMQAANHYFFEKSLINGIAMCLDGTHIKVKRPKTNEHLYYNRKGFFTKMSVIICKELDSLMLNSVVLIMMLMYGIAARLADFLQQSIIMDTLHSSDSAYPREGWLIIPYRDADPGSVEADFNIRHTAGRIIIERTFGVLKSRFRCLSTTRELLYTPEKCVKIINICFALHNMCIEHGILF</sequence>
<dbReference type="VEuPathDB" id="VectorBase:AFUN2_011841"/>
<evidence type="ECO:0000256" key="2">
    <source>
        <dbReference type="ARBA" id="ARBA00004123"/>
    </source>
</evidence>
<dbReference type="GO" id="GO:0046872">
    <property type="term" value="F:metal ion binding"/>
    <property type="evidence" value="ECO:0007669"/>
    <property type="project" value="UniProtKB-KW"/>
</dbReference>
<dbReference type="VEuPathDB" id="VectorBase:AFUN011989"/>
<keyword evidence="5" id="KW-0479">Metal-binding</keyword>
<accession>A0A182S0A6</accession>
<evidence type="ECO:0000256" key="5">
    <source>
        <dbReference type="ARBA" id="ARBA00022723"/>
    </source>
</evidence>
<dbReference type="Pfam" id="PF13359">
    <property type="entry name" value="DDE_Tnp_4"/>
    <property type="match status" value="1"/>
</dbReference>
<evidence type="ECO:0000256" key="1">
    <source>
        <dbReference type="ARBA" id="ARBA00001968"/>
    </source>
</evidence>
<evidence type="ECO:0000256" key="3">
    <source>
        <dbReference type="ARBA" id="ARBA00006958"/>
    </source>
</evidence>
<evidence type="ECO:0000256" key="4">
    <source>
        <dbReference type="ARBA" id="ARBA00022722"/>
    </source>
</evidence>
<evidence type="ECO:0000313" key="9">
    <source>
        <dbReference type="EnsemblMetazoa" id="AFUN011989-PA"/>
    </source>
</evidence>
<dbReference type="STRING" id="62324.A0A182S0A6"/>
<name>A0A182S0A6_ANOFN</name>
<evidence type="ECO:0000256" key="6">
    <source>
        <dbReference type="ARBA" id="ARBA00022801"/>
    </source>
</evidence>
<feature type="domain" description="DDE Tnp4" evidence="8">
    <location>
        <begin position="55"/>
        <end position="204"/>
    </location>
</feature>
<dbReference type="GO" id="GO:0016787">
    <property type="term" value="F:hydrolase activity"/>
    <property type="evidence" value="ECO:0007669"/>
    <property type="project" value="UniProtKB-KW"/>
</dbReference>
<dbReference type="EnsemblMetazoa" id="AFUN011989-RA">
    <property type="protein sequence ID" value="AFUN011989-PA"/>
    <property type="gene ID" value="AFUN011989"/>
</dbReference>
<dbReference type="InterPro" id="IPR045249">
    <property type="entry name" value="HARBI1-like"/>
</dbReference>